<dbReference type="Gene3D" id="3.10.20.90">
    <property type="entry name" value="Phosphatidylinositol 3-kinase Catalytic Subunit, Chain A, domain 1"/>
    <property type="match status" value="1"/>
</dbReference>
<proteinExistence type="predicted"/>
<feature type="compositionally biased region" description="Polar residues" evidence="4">
    <location>
        <begin position="107"/>
        <end position="116"/>
    </location>
</feature>
<dbReference type="InterPro" id="IPR021922">
    <property type="entry name" value="Par3/HAL_N"/>
</dbReference>
<gene>
    <name evidence="6" type="ORF">PoB_005125100</name>
</gene>
<feature type="domain" description="Par3/HAL N-terminal" evidence="5">
    <location>
        <begin position="3"/>
        <end position="85"/>
    </location>
</feature>
<dbReference type="PANTHER" id="PTHR16484:SF17">
    <property type="entry name" value="BAZOOKA, ISOFORM B"/>
    <property type="match status" value="1"/>
</dbReference>
<dbReference type="InterPro" id="IPR052213">
    <property type="entry name" value="PAR3"/>
</dbReference>
<organism evidence="6 7">
    <name type="scientific">Plakobranchus ocellatus</name>
    <dbReference type="NCBI Taxonomy" id="259542"/>
    <lineage>
        <taxon>Eukaryota</taxon>
        <taxon>Metazoa</taxon>
        <taxon>Spiralia</taxon>
        <taxon>Lophotrochozoa</taxon>
        <taxon>Mollusca</taxon>
        <taxon>Gastropoda</taxon>
        <taxon>Heterobranchia</taxon>
        <taxon>Euthyneura</taxon>
        <taxon>Panpulmonata</taxon>
        <taxon>Sacoglossa</taxon>
        <taxon>Placobranchoidea</taxon>
        <taxon>Plakobranchidae</taxon>
        <taxon>Plakobranchus</taxon>
    </lineage>
</organism>
<evidence type="ECO:0000313" key="7">
    <source>
        <dbReference type="Proteomes" id="UP000735302"/>
    </source>
</evidence>
<dbReference type="GO" id="GO:0016324">
    <property type="term" value="C:apical plasma membrane"/>
    <property type="evidence" value="ECO:0007669"/>
    <property type="project" value="TreeGrafter"/>
</dbReference>
<keyword evidence="3" id="KW-0131">Cell cycle</keyword>
<evidence type="ECO:0000256" key="4">
    <source>
        <dbReference type="SAM" id="MobiDB-lite"/>
    </source>
</evidence>
<keyword evidence="7" id="KW-1185">Reference proteome</keyword>
<dbReference type="GO" id="GO:0007155">
    <property type="term" value="P:cell adhesion"/>
    <property type="evidence" value="ECO:0007669"/>
    <property type="project" value="TreeGrafter"/>
</dbReference>
<feature type="compositionally biased region" description="Low complexity" evidence="4">
    <location>
        <begin position="134"/>
        <end position="151"/>
    </location>
</feature>
<evidence type="ECO:0000259" key="5">
    <source>
        <dbReference type="Pfam" id="PF12053"/>
    </source>
</evidence>
<dbReference type="GO" id="GO:0030010">
    <property type="term" value="P:establishment of cell polarity"/>
    <property type="evidence" value="ECO:0007669"/>
    <property type="project" value="TreeGrafter"/>
</dbReference>
<dbReference type="GO" id="GO:0005912">
    <property type="term" value="C:adherens junction"/>
    <property type="evidence" value="ECO:0007669"/>
    <property type="project" value="TreeGrafter"/>
</dbReference>
<dbReference type="Proteomes" id="UP000735302">
    <property type="component" value="Unassembled WGS sequence"/>
</dbReference>
<dbReference type="GO" id="GO:0045197">
    <property type="term" value="P:establishment or maintenance of epithelial cell apical/basal polarity"/>
    <property type="evidence" value="ECO:0007669"/>
    <property type="project" value="TreeGrafter"/>
</dbReference>
<feature type="region of interest" description="Disordered" evidence="4">
    <location>
        <begin position="134"/>
        <end position="197"/>
    </location>
</feature>
<dbReference type="AlphaFoldDB" id="A0AAV4BN93"/>
<keyword evidence="1" id="KW-0132">Cell division</keyword>
<evidence type="ECO:0000256" key="1">
    <source>
        <dbReference type="ARBA" id="ARBA00022618"/>
    </source>
</evidence>
<dbReference type="GO" id="GO:0000226">
    <property type="term" value="P:microtubule cytoskeleton organization"/>
    <property type="evidence" value="ECO:0007669"/>
    <property type="project" value="TreeGrafter"/>
</dbReference>
<sequence length="329" mass="35820">MPMKVVVCFESVRVTVPCGEGEIPVQELINKAIHRYKRAVGKGANHRVEVFSLKTISGGGILDPDDQLCDVVDDREQLIAEFEEENRPSQASLSLIHHHHNGGDGASVSSTGTTSPEPFGHLQHHQHLPLALSHHAPNDSVSSSSSSAATAPPVPAIPPPDGPQLPLQSSPVVTVGEGPEVTKRHDSSSSNSNNAVTDVVVVTPRDLSLGSTLKVRRGSEPNLATLVDSVSSDKHEIAAGNLRPLVRRRESVRDSDEPRSESSDEEKLIRLPMTNSLDRKKIGLARFTRDSLRSSLSSRPEMYRWLEAQQRAEEHSKALQVEVKLAFEK</sequence>
<dbReference type="GO" id="GO:0035091">
    <property type="term" value="F:phosphatidylinositol binding"/>
    <property type="evidence" value="ECO:0007669"/>
    <property type="project" value="TreeGrafter"/>
</dbReference>
<reference evidence="6 7" key="1">
    <citation type="journal article" date="2021" name="Elife">
        <title>Chloroplast acquisition without the gene transfer in kleptoplastic sea slugs, Plakobranchus ocellatus.</title>
        <authorList>
            <person name="Maeda T."/>
            <person name="Takahashi S."/>
            <person name="Yoshida T."/>
            <person name="Shimamura S."/>
            <person name="Takaki Y."/>
            <person name="Nagai Y."/>
            <person name="Toyoda A."/>
            <person name="Suzuki Y."/>
            <person name="Arimoto A."/>
            <person name="Ishii H."/>
            <person name="Satoh N."/>
            <person name="Nishiyama T."/>
            <person name="Hasebe M."/>
            <person name="Maruyama T."/>
            <person name="Minagawa J."/>
            <person name="Obokata J."/>
            <person name="Shigenobu S."/>
        </authorList>
    </citation>
    <scope>NUCLEOTIDE SEQUENCE [LARGE SCALE GENOMIC DNA]</scope>
</reference>
<evidence type="ECO:0000256" key="3">
    <source>
        <dbReference type="ARBA" id="ARBA00023306"/>
    </source>
</evidence>
<comment type="caution">
    <text evidence="6">The sequence shown here is derived from an EMBL/GenBank/DDBJ whole genome shotgun (WGS) entry which is preliminary data.</text>
</comment>
<dbReference type="GO" id="GO:0005938">
    <property type="term" value="C:cell cortex"/>
    <property type="evidence" value="ECO:0007669"/>
    <property type="project" value="TreeGrafter"/>
</dbReference>
<keyword evidence="2" id="KW-0677">Repeat</keyword>
<dbReference type="GO" id="GO:0051660">
    <property type="term" value="P:establishment of centrosome localization"/>
    <property type="evidence" value="ECO:0007669"/>
    <property type="project" value="TreeGrafter"/>
</dbReference>
<dbReference type="EMBL" id="BLXT01005617">
    <property type="protein sequence ID" value="GFO24746.1"/>
    <property type="molecule type" value="Genomic_DNA"/>
</dbReference>
<dbReference type="GO" id="GO:0043296">
    <property type="term" value="C:apical junction complex"/>
    <property type="evidence" value="ECO:0007669"/>
    <property type="project" value="TreeGrafter"/>
</dbReference>
<evidence type="ECO:0000256" key="2">
    <source>
        <dbReference type="ARBA" id="ARBA00022737"/>
    </source>
</evidence>
<protein>
    <submittedName>
        <fullName evidence="6">Partitioning defective 3-like protein</fullName>
    </submittedName>
</protein>
<accession>A0AAV4BN93</accession>
<dbReference type="PANTHER" id="PTHR16484">
    <property type="entry name" value="PARTITIONING DEFECTIVE 3 RELATED"/>
    <property type="match status" value="1"/>
</dbReference>
<name>A0AAV4BN93_9GAST</name>
<evidence type="ECO:0000313" key="6">
    <source>
        <dbReference type="EMBL" id="GFO24746.1"/>
    </source>
</evidence>
<dbReference type="GO" id="GO:0051301">
    <property type="term" value="P:cell division"/>
    <property type="evidence" value="ECO:0007669"/>
    <property type="project" value="UniProtKB-KW"/>
</dbReference>
<dbReference type="GO" id="GO:0008104">
    <property type="term" value="P:intracellular protein localization"/>
    <property type="evidence" value="ECO:0007669"/>
    <property type="project" value="TreeGrafter"/>
</dbReference>
<dbReference type="Pfam" id="PF12053">
    <property type="entry name" value="Par3_HAL_N_term"/>
    <property type="match status" value="1"/>
</dbReference>
<feature type="region of interest" description="Disordered" evidence="4">
    <location>
        <begin position="96"/>
        <end position="122"/>
    </location>
</feature>
<feature type="compositionally biased region" description="Pro residues" evidence="4">
    <location>
        <begin position="152"/>
        <end position="163"/>
    </location>
</feature>